<feature type="transmembrane region" description="Helical" evidence="2">
    <location>
        <begin position="41"/>
        <end position="59"/>
    </location>
</feature>
<organism evidence="3 4">
    <name type="scientific">Stutzerimonas stutzeri CCUG 29243</name>
    <dbReference type="NCBI Taxonomy" id="1196835"/>
    <lineage>
        <taxon>Bacteria</taxon>
        <taxon>Pseudomonadati</taxon>
        <taxon>Pseudomonadota</taxon>
        <taxon>Gammaproteobacteria</taxon>
        <taxon>Pseudomonadales</taxon>
        <taxon>Pseudomonadaceae</taxon>
        <taxon>Stutzerimonas</taxon>
    </lineage>
</organism>
<evidence type="ECO:0000313" key="4">
    <source>
        <dbReference type="Proteomes" id="UP000006063"/>
    </source>
</evidence>
<gene>
    <name evidence="3" type="ORF">A458_06940</name>
</gene>
<dbReference type="HOGENOM" id="CLU_1155619_0_0_6"/>
<reference evidence="3 4" key="1">
    <citation type="journal article" date="2012" name="J. Bacteriol.">
        <title>Complete Genome Sequence of the Naphthalene-Degrading Bacterium Pseudomonas stutzeri AN10 (CCUG 29243).</title>
        <authorList>
            <person name="Brunet-Galmes I."/>
            <person name="Busquets A."/>
            <person name="Pena A."/>
            <person name="Gomila M."/>
            <person name="Nogales B."/>
            <person name="Garcia-Valdes E."/>
            <person name="Lalucat J."/>
            <person name="Bennasar A."/>
            <person name="Bosch R."/>
        </authorList>
    </citation>
    <scope>NUCLEOTIDE SEQUENCE [LARGE SCALE GENOMIC DNA]</scope>
    <source>
        <strain evidence="3 4">CCUG 29243</strain>
    </source>
</reference>
<keyword evidence="2" id="KW-0812">Transmembrane</keyword>
<feature type="compositionally biased region" description="Basic and acidic residues" evidence="1">
    <location>
        <begin position="158"/>
        <end position="169"/>
    </location>
</feature>
<dbReference type="RefSeq" id="WP_014819680.1">
    <property type="nucleotide sequence ID" value="NC_018028.1"/>
</dbReference>
<dbReference type="EMBL" id="CP003677">
    <property type="protein sequence ID" value="AFM32634.1"/>
    <property type="molecule type" value="Genomic_DNA"/>
</dbReference>
<keyword evidence="2" id="KW-0472">Membrane</keyword>
<evidence type="ECO:0000313" key="3">
    <source>
        <dbReference type="EMBL" id="AFM32634.1"/>
    </source>
</evidence>
<keyword evidence="2" id="KW-1133">Transmembrane helix</keyword>
<feature type="region of interest" description="Disordered" evidence="1">
    <location>
        <begin position="157"/>
        <end position="178"/>
    </location>
</feature>
<evidence type="ECO:0000256" key="1">
    <source>
        <dbReference type="SAM" id="MobiDB-lite"/>
    </source>
</evidence>
<sequence length="240" mass="26661">MAEIQASPDQCPGCGVYYSKIIDESSAVKTGKRSKRGTMKVLSVLLMLFAIGAGVTVWMKYQAHQSALKEIESQVRLASAYVDQMVSSADGSKAITFREMFANAERYVSEIDAALVKVSIVEPKIAELEPAQRYMRSGQEMIRNIAGEARAILEFSNAEDKEKRGEEQSRSSNSYIRDQASETKLEAYDEQIKALDSMKERQAAMKKVAKDLVDAQKELGALSQSAFIRPELTEKIMQAK</sequence>
<protein>
    <submittedName>
        <fullName evidence="3">Uncharacterized protein</fullName>
    </submittedName>
</protein>
<dbReference type="AlphaFoldDB" id="I4CRC7"/>
<accession>I4CRC7</accession>
<dbReference type="KEGG" id="psc:A458_06940"/>
<dbReference type="Proteomes" id="UP000006063">
    <property type="component" value="Chromosome"/>
</dbReference>
<name>I4CRC7_STUST</name>
<proteinExistence type="predicted"/>
<evidence type="ECO:0000256" key="2">
    <source>
        <dbReference type="SAM" id="Phobius"/>
    </source>
</evidence>